<keyword evidence="2" id="KW-1185">Reference proteome</keyword>
<gene>
    <name evidence="1" type="ORF">QFC20_003605</name>
</gene>
<evidence type="ECO:0000313" key="1">
    <source>
        <dbReference type="EMBL" id="KAJ9108036.1"/>
    </source>
</evidence>
<evidence type="ECO:0000313" key="2">
    <source>
        <dbReference type="Proteomes" id="UP001230649"/>
    </source>
</evidence>
<reference evidence="1" key="1">
    <citation type="submission" date="2023-04" db="EMBL/GenBank/DDBJ databases">
        <title>Draft Genome sequencing of Naganishia species isolated from polar environments using Oxford Nanopore Technology.</title>
        <authorList>
            <person name="Leo P."/>
            <person name="Venkateswaran K."/>
        </authorList>
    </citation>
    <scope>NUCLEOTIDE SEQUENCE</scope>
    <source>
        <strain evidence="1">MNA-CCFEE 5262</strain>
    </source>
</reference>
<proteinExistence type="predicted"/>
<organism evidence="1 2">
    <name type="scientific">Naganishia adeliensis</name>
    <dbReference type="NCBI Taxonomy" id="92952"/>
    <lineage>
        <taxon>Eukaryota</taxon>
        <taxon>Fungi</taxon>
        <taxon>Dikarya</taxon>
        <taxon>Basidiomycota</taxon>
        <taxon>Agaricomycotina</taxon>
        <taxon>Tremellomycetes</taxon>
        <taxon>Filobasidiales</taxon>
        <taxon>Filobasidiaceae</taxon>
        <taxon>Naganishia</taxon>
    </lineage>
</organism>
<name>A0ACC2W9E4_9TREE</name>
<protein>
    <submittedName>
        <fullName evidence="1">Uncharacterized protein</fullName>
    </submittedName>
</protein>
<accession>A0ACC2W9E4</accession>
<dbReference type="EMBL" id="JASBWS010000034">
    <property type="protein sequence ID" value="KAJ9108036.1"/>
    <property type="molecule type" value="Genomic_DNA"/>
</dbReference>
<sequence length="421" mass="47688">MKELRIEKLVINISVGESGDRLTRASKVLEQLTGQSPVTSKARYTVRSFSIRRNEKIACHVTIRGPKAEEVLERALKVKEYELKKRNFSQTGNFGFGIDEHIDLGIKYDPGIGIFGMDFYVVMGRPGARVARRKYKHGRIGFQHKVKKDDTVSWFKQRFDGIVGRTANRRTSGHGGAEASFFFRDIMSWYHTVCSSAQADGRPDSSYADTYSGTSIRMQTVSANTSPTLTLKDGHGRSAFKESREAIASRAVARLVFPDRAVDQMWTEHLQAGFTEPFQNRVDDHLEAFLACLSSYQEYLNVHDAWLFRNNLMVGLQVKLMTQAIQQKAQGLGLTDEEWRMELGTRAILAIVTELKQAERESRWTLEDQSLFDALTPKRGLSKVNGWDTLFLRQHIRLLKITSSPLEGTQILGMSLETVDI</sequence>
<dbReference type="Proteomes" id="UP001230649">
    <property type="component" value="Unassembled WGS sequence"/>
</dbReference>
<comment type="caution">
    <text evidence="1">The sequence shown here is derived from an EMBL/GenBank/DDBJ whole genome shotgun (WGS) entry which is preliminary data.</text>
</comment>